<proteinExistence type="inferred from homology"/>
<evidence type="ECO:0000313" key="13">
    <source>
        <dbReference type="Proteomes" id="UP000095553"/>
    </source>
</evidence>
<evidence type="ECO:0000259" key="10">
    <source>
        <dbReference type="Pfam" id="PF05738"/>
    </source>
</evidence>
<feature type="domain" description="CNA-B" evidence="10">
    <location>
        <begin position="1789"/>
        <end position="1870"/>
    </location>
</feature>
<dbReference type="Gene3D" id="2.60.40.10">
    <property type="entry name" value="Immunoglobulins"/>
    <property type="match status" value="8"/>
</dbReference>
<feature type="domain" description="CNA-B" evidence="10">
    <location>
        <begin position="1575"/>
        <end position="1647"/>
    </location>
</feature>
<feature type="chain" id="PRO_5039472356" evidence="8">
    <location>
        <begin position="32"/>
        <end position="2184"/>
    </location>
</feature>
<feature type="compositionally biased region" description="Basic and acidic residues" evidence="6">
    <location>
        <begin position="1793"/>
        <end position="1802"/>
    </location>
</feature>
<dbReference type="Gene3D" id="3.80.10.10">
    <property type="entry name" value="Ribonuclease Inhibitor"/>
    <property type="match status" value="1"/>
</dbReference>
<dbReference type="PANTHER" id="PTHR36108">
    <property type="entry name" value="COLOSSIN-B-RELATED"/>
    <property type="match status" value="1"/>
</dbReference>
<dbReference type="Pfam" id="PF00746">
    <property type="entry name" value="Gram_pos_anchor"/>
    <property type="match status" value="1"/>
</dbReference>
<keyword evidence="12" id="KW-0176">Collagen</keyword>
<dbReference type="RefSeq" id="WP_055072750.1">
    <property type="nucleotide sequence ID" value="NZ_CYXY01000007.1"/>
</dbReference>
<dbReference type="InterPro" id="IPR011889">
    <property type="entry name" value="Liste_lipo_26"/>
</dbReference>
<gene>
    <name evidence="12" type="primary">cna_2</name>
    <name evidence="12" type="ORF">ERS852571_01395</name>
</gene>
<keyword evidence="5" id="KW-0572">Peptidoglycan-anchor</keyword>
<dbReference type="InterPro" id="IPR032675">
    <property type="entry name" value="LRR_dom_sf"/>
</dbReference>
<dbReference type="InterPro" id="IPR019931">
    <property type="entry name" value="LPXTG_anchor"/>
</dbReference>
<accession>A0A173SQF6</accession>
<dbReference type="EMBL" id="CYXY01000007">
    <property type="protein sequence ID" value="CUM92226.1"/>
    <property type="molecule type" value="Genomic_DNA"/>
</dbReference>
<dbReference type="Proteomes" id="UP000095553">
    <property type="component" value="Unassembled WGS sequence"/>
</dbReference>
<organism evidence="12 13">
    <name type="scientific">Anaerostipes hadrus</name>
    <dbReference type="NCBI Taxonomy" id="649756"/>
    <lineage>
        <taxon>Bacteria</taxon>
        <taxon>Bacillati</taxon>
        <taxon>Bacillota</taxon>
        <taxon>Clostridia</taxon>
        <taxon>Lachnospirales</taxon>
        <taxon>Lachnospiraceae</taxon>
        <taxon>Anaerostipes</taxon>
    </lineage>
</organism>
<keyword evidence="4 8" id="KW-0732">Signal</keyword>
<sequence>MKNKLKKNLKKIGTFFLSLLTLFSSLFGGLAGMPTPITNVSAKEGTATVSMSKARGSFGIRELGRASSEGLWKIKAGGKQTFCLDSGKSMCNGDTVEYKTANAVKYGKKSIAKALTHYEQGSKSEKSFILTQAYIWACGKGKSKQTTVYQAGKNIDGGYSTSDAKKFCDAIDKTGPQGTIYYYKVKKCVKGKKHDSHQMLYRLNDTPYTKPKTASIGASNSDSKPKEISLQIKKRDADTGALLSGATFLFYCDGVYVDKATTGDDGVAKVTYSRAISASYTIPREEEKVYVTNWDELSEKQQKEQTEVLKRYKSKAAAKKAANAEAKAKVKASIESQMNTKHVWTVKEGTAPFGHLLNDTTHTLQEGNGKRSTLKFGDVSNGWNPVKIHLHKQCNVDYGAEASFEGAIYGIYAEEDIKNSDNKTVLYPAGTEVGRITTDKNGDGVSGDLHPGKYYLKELVPPKGFRITAENEAGGKIKVYLNNTDETVAANEKPTQGKLSIKKYYVTGSTKVKEPDAVFEIKNINDDVVDTITTDSEGVATTKLLPYGSYTIHQTKGKAGYEMAQDMTKTIEEMNGDGTPITYTFECENKEKKARISVIKKLVIDDDETDTHQEKEEVKAKFEIINKATKKVADTITTNTEGYAESKELDPGTYYVHQIEGTPNYKFSEDSADIKIEDGDTGKYNHNVVLKNYGSTKLRIIKKMSKNKRSKAEVGASFTVLDASYTKDIEKQDLGNAQKRIDYINSLDKKAILGEIVTNKEGKAALMLDKYSKKNGFVVIQTMGADGYDLMGIYYSKDHNPKTEKGQDVYEIEASDPYSDSGWIEIYKQKRVAADEYVPEVGAKFELKEADGHVVETLTIGKNGKAKTSEKVALGAYILHQVAGENGCTKEQDKHDWIEDQDIVLTKDNKNKTVSYSYDDNEKPIEVELVKQSSETKKLLNGAVYKVYDSEKNQVATLTTGTTSDGKASCRLPYGTYTIKETTAPDGYNLDTEQRTFTLSEKSDSIKITYDNAGNGKATLNETDTPVMGSISLQKKGEYLTGHDGDVGFTYEDDNINGAVYGLFAKEDITKDDGTVVWKAGTKIDEKTTSKDGPVNFTRTGSDGKQTTNFYQGHYYVKELSGPNGYTIDKEEHEVNITWDTKPDAMNNLNKNNTTPDVEDPMGSEDAKPSTGIYVLEEGETLNKEFANAETITFTWEKAADGVQTKDVSQNKDGSVVLWKDGNNYYVSTQRAGQVIYMNAVSSKMFLNCTALTTIKFKNIDTSQTVDMSEMFAGCGALKELDLSSFNTSNVEDVSKMFYGCSELKTTYTQDQKLQITDDYVAAKGLQITASPKTDFMLGDKYKASDFDFSMLYDDNGEETLEDVTDADVSFNPTYADMSGKQKVQISFKSSSKYAKYQTIETTVKVIDPDDTSDVSLDTAKHINIDLNLTDKLQKYSIQFIKTDNKGNMLPGAKFALKAACEIVDRNGKTIFKKGDTIATTVSGDDQFGYLEFFGLPTGIYAKDGVGKEMYTVEEIEAPLGYNKSDEKLTFGGEVLNNTAADFIHDVASQGNTNTDETTYKHDSKTIVNTPSDYVQVKKCWIDDNNSMNTRPVSVTIKAEHKNTHEVKTYVLNKDNNWAMQTDIKRGEEGNYTFSEVCNAANYTRVSKEGGDWDKNTYTLSYTNKYDKGGSVKLVVKKNWDDSNNSDGIRPDSVNVKLYRNGTDMQKDQTLSAANNWSAEFNDLPKTDDLGEKYEYEVKEDSSSVVNGNAKTGYEIAYEVKESTDKSSDITTITTNITNTHSPDSTTRSIQKKWSDNNDSDGIRPDSVKFNLVGNGKVADTVTLSEKNGWKATSKLVPKKENGKAITYTWQEVQEGVVTGESQIGYKSTYTTDKDDPDTTIATNTHTPGRGKVTITKEIDPSNLNMDIGSAKFTFTLKGTDAYGKKHTYKEEIEFSKDEVAKQLKAHPGERIKLSATFDDLIYGTYTCSESGGEKYFKLLTLTSDSTNATVDQSKGTVTFKIGPEGTMGNAKLTADATFVNQMIRGSVKLVKKDSSGKRLKGVEFTIEDSDGNKIASDTTNENGEIKFDGLLPDKYKITETKTQSGKTLLKEPINVTIPMTVTQSEVNDQNIDVSNAIHQGNNYYFYHLTYEVSNDSTLNLPSTGGFSNIKTYLPLIGGFVLILAAGFYYLKKKKGMKILKKKK</sequence>
<dbReference type="CDD" id="cd00222">
    <property type="entry name" value="CollagenBindB"/>
    <property type="match status" value="2"/>
</dbReference>
<evidence type="ECO:0000256" key="6">
    <source>
        <dbReference type="SAM" id="MobiDB-lite"/>
    </source>
</evidence>
<evidence type="ECO:0000259" key="9">
    <source>
        <dbReference type="Pfam" id="PF00746"/>
    </source>
</evidence>
<keyword evidence="3" id="KW-0964">Secreted</keyword>
<dbReference type="Pfam" id="PF03382">
    <property type="entry name" value="DUF285"/>
    <property type="match status" value="1"/>
</dbReference>
<feature type="domain" description="SpaA-like prealbumin fold" evidence="11">
    <location>
        <begin position="2026"/>
        <end position="2105"/>
    </location>
</feature>
<feature type="transmembrane region" description="Helical" evidence="7">
    <location>
        <begin position="2153"/>
        <end position="2171"/>
    </location>
</feature>
<feature type="domain" description="SpaA-like prealbumin fold" evidence="11">
    <location>
        <begin position="610"/>
        <end position="684"/>
    </location>
</feature>
<evidence type="ECO:0000313" key="12">
    <source>
        <dbReference type="EMBL" id="CUM92226.1"/>
    </source>
</evidence>
<feature type="domain" description="SpaA-like prealbumin fold" evidence="11">
    <location>
        <begin position="404"/>
        <end position="483"/>
    </location>
</feature>
<reference evidence="12 13" key="1">
    <citation type="submission" date="2015-09" db="EMBL/GenBank/DDBJ databases">
        <authorList>
            <consortium name="Pathogen Informatics"/>
        </authorList>
    </citation>
    <scope>NUCLEOTIDE SEQUENCE [LARGE SCALE GENOMIC DNA]</scope>
    <source>
        <strain evidence="12 13">2789STDY5834959</strain>
    </source>
</reference>
<dbReference type="SUPFAM" id="SSF49478">
    <property type="entry name" value="Cna protein B-type domain"/>
    <property type="match status" value="5"/>
</dbReference>
<dbReference type="InterPro" id="IPR005046">
    <property type="entry name" value="DUF285"/>
</dbReference>
<evidence type="ECO:0000259" key="11">
    <source>
        <dbReference type="Pfam" id="PF17802"/>
    </source>
</evidence>
<feature type="region of interest" description="Disordered" evidence="6">
    <location>
        <begin position="1779"/>
        <end position="1802"/>
    </location>
</feature>
<evidence type="ECO:0000256" key="5">
    <source>
        <dbReference type="ARBA" id="ARBA00023088"/>
    </source>
</evidence>
<keyword evidence="7" id="KW-1133">Transmembrane helix</keyword>
<evidence type="ECO:0000256" key="8">
    <source>
        <dbReference type="SAM" id="SignalP"/>
    </source>
</evidence>
<evidence type="ECO:0000256" key="1">
    <source>
        <dbReference type="ARBA" id="ARBA00007257"/>
    </source>
</evidence>
<evidence type="ECO:0000256" key="4">
    <source>
        <dbReference type="ARBA" id="ARBA00022729"/>
    </source>
</evidence>
<dbReference type="Pfam" id="PF17802">
    <property type="entry name" value="SpaA"/>
    <property type="match status" value="7"/>
</dbReference>
<feature type="domain" description="SpaA-like prealbumin fold" evidence="11">
    <location>
        <begin position="498"/>
        <end position="572"/>
    </location>
</feature>
<feature type="compositionally biased region" description="Polar residues" evidence="6">
    <location>
        <begin position="1147"/>
        <end position="1156"/>
    </location>
</feature>
<feature type="domain" description="SpaA-like prealbumin fold" evidence="11">
    <location>
        <begin position="1056"/>
        <end position="1141"/>
    </location>
</feature>
<protein>
    <submittedName>
        <fullName evidence="12">Collagen adhesin</fullName>
    </submittedName>
</protein>
<dbReference type="PANTHER" id="PTHR36108:SF13">
    <property type="entry name" value="COLOSSIN-B-RELATED"/>
    <property type="match status" value="1"/>
</dbReference>
<dbReference type="InterPro" id="IPR013783">
    <property type="entry name" value="Ig-like_fold"/>
</dbReference>
<feature type="domain" description="SpaA-like prealbumin fold" evidence="11">
    <location>
        <begin position="1437"/>
        <end position="1531"/>
    </location>
</feature>
<evidence type="ECO:0000256" key="3">
    <source>
        <dbReference type="ARBA" id="ARBA00022525"/>
    </source>
</evidence>
<dbReference type="Gene3D" id="2.60.40.1140">
    <property type="entry name" value="Collagen-binding surface protein Cna, B-type domain"/>
    <property type="match status" value="4"/>
</dbReference>
<comment type="similarity">
    <text evidence="1">Belongs to the serine-aspartate repeat-containing protein (SDr) family.</text>
</comment>
<feature type="domain" description="SpaA-like prealbumin fold" evidence="11">
    <location>
        <begin position="926"/>
        <end position="1012"/>
    </location>
</feature>
<keyword evidence="7" id="KW-0812">Transmembrane</keyword>
<keyword evidence="7" id="KW-0472">Membrane</keyword>
<dbReference type="NCBIfam" id="TIGR02167">
    <property type="entry name" value="Liste_lipo_26"/>
    <property type="match status" value="1"/>
</dbReference>
<keyword evidence="2" id="KW-0134">Cell wall</keyword>
<feature type="domain" description="Gram-positive cocci surface proteins LPxTG" evidence="9">
    <location>
        <begin position="2141"/>
        <end position="2175"/>
    </location>
</feature>
<dbReference type="Pfam" id="PF05738">
    <property type="entry name" value="Cna_B"/>
    <property type="match status" value="3"/>
</dbReference>
<feature type="domain" description="CNA-B" evidence="10">
    <location>
        <begin position="1676"/>
        <end position="1742"/>
    </location>
</feature>
<evidence type="ECO:0000256" key="2">
    <source>
        <dbReference type="ARBA" id="ARBA00022512"/>
    </source>
</evidence>
<dbReference type="InterPro" id="IPR008454">
    <property type="entry name" value="Collagen-bd_Cna-like_B-typ_dom"/>
</dbReference>
<feature type="signal peptide" evidence="8">
    <location>
        <begin position="1"/>
        <end position="31"/>
    </location>
</feature>
<evidence type="ECO:0000256" key="7">
    <source>
        <dbReference type="SAM" id="Phobius"/>
    </source>
</evidence>
<feature type="region of interest" description="Disordered" evidence="6">
    <location>
        <begin position="1142"/>
        <end position="1168"/>
    </location>
</feature>
<dbReference type="InterPro" id="IPR041033">
    <property type="entry name" value="SpaA_PFL_dom_1"/>
</dbReference>
<name>A0A173SQF6_ANAHA</name>